<keyword evidence="1" id="KW-0812">Transmembrane</keyword>
<gene>
    <name evidence="2" type="primary">comGD</name>
    <name evidence="2" type="ORF">QQM35_08835</name>
</gene>
<evidence type="ECO:0000256" key="1">
    <source>
        <dbReference type="SAM" id="Phobius"/>
    </source>
</evidence>
<keyword evidence="3" id="KW-1185">Reference proteome</keyword>
<feature type="transmembrane region" description="Helical" evidence="1">
    <location>
        <begin position="6"/>
        <end position="25"/>
    </location>
</feature>
<proteinExistence type="predicted"/>
<reference evidence="2 3" key="1">
    <citation type="journal article" date="2024" name="Pathogens">
        <title>Staphylococcus hsinchuensis sp. nov., Isolated from Soymilk.</title>
        <authorList>
            <person name="Wang Y.T."/>
            <person name="Lin Y.C."/>
            <person name="Hsieh Y.H."/>
            <person name="Lin Y.T."/>
            <person name="Hamada M."/>
            <person name="Chen C.C."/>
            <person name="Liou J.S."/>
            <person name="Lee A.Y."/>
            <person name="Zhang W.L."/>
            <person name="Chen Y.T."/>
            <person name="Huang C.H."/>
        </authorList>
    </citation>
    <scope>NUCLEOTIDE SEQUENCE [LARGE SCALE GENOMIC DNA]</scope>
    <source>
        <strain evidence="2 3">H164</strain>
    </source>
</reference>
<name>A0ABZ3ECX9_9STAP</name>
<keyword evidence="1" id="KW-0472">Membrane</keyword>
<dbReference type="RefSeq" id="WP_251520659.1">
    <property type="nucleotide sequence ID" value="NZ_CP128355.1"/>
</dbReference>
<dbReference type="NCBIfam" id="NF040982">
    <property type="entry name" value="ComGD"/>
    <property type="match status" value="1"/>
</dbReference>
<organism evidence="2 3">
    <name type="scientific">Staphylococcus hsinchuensis</name>
    <dbReference type="NCBI Taxonomy" id="3051183"/>
    <lineage>
        <taxon>Bacteria</taxon>
        <taxon>Bacillati</taxon>
        <taxon>Bacillota</taxon>
        <taxon>Bacilli</taxon>
        <taxon>Bacillales</taxon>
        <taxon>Staphylococcaceae</taxon>
        <taxon>Staphylococcus</taxon>
    </lineage>
</organism>
<evidence type="ECO:0000313" key="2">
    <source>
        <dbReference type="EMBL" id="XAF70167.1"/>
    </source>
</evidence>
<dbReference type="Proteomes" id="UP001436297">
    <property type="component" value="Chromosome"/>
</dbReference>
<dbReference type="EMBL" id="CP128355">
    <property type="protein sequence ID" value="XAF70167.1"/>
    <property type="molecule type" value="Genomic_DNA"/>
</dbReference>
<accession>A0ABZ3ECX9</accession>
<evidence type="ECO:0000313" key="3">
    <source>
        <dbReference type="Proteomes" id="UP001436297"/>
    </source>
</evidence>
<protein>
    <submittedName>
        <fullName evidence="2">Competence type IV pilus minor pilin ComGD</fullName>
    </submittedName>
</protein>
<dbReference type="PIRSF" id="PIRSF021292">
    <property type="entry name" value="Competence_ComGD"/>
    <property type="match status" value="1"/>
</dbReference>
<dbReference type="InterPro" id="IPR016785">
    <property type="entry name" value="ComGD"/>
</dbReference>
<keyword evidence="1" id="KW-1133">Transmembrane helix</keyword>
<sequence>MRVLKAFTYLEMIFVLGIISILLFIQTQFLHGDINENQMHQHKLKNIIAHFTYLKSQAIRNQHYVSVIFDKYSNKIKIMELEHRHPPIELGQESYIHPRTNLNYVSFDKRGHINKFGSFYISIQNKLYRIIFHIEKGRMRFEKVKM</sequence>